<reference evidence="9 10" key="1">
    <citation type="submission" date="2019-04" db="EMBL/GenBank/DDBJ databases">
        <title>Bacillus caeni sp. nov., a bacterium isolated from mangrove sediment.</title>
        <authorList>
            <person name="Huang H."/>
            <person name="Mo K."/>
            <person name="Hu Y."/>
        </authorList>
    </citation>
    <scope>NUCLEOTIDE SEQUENCE [LARGE SCALE GENOMIC DNA]</scope>
    <source>
        <strain evidence="9 10">HB172195</strain>
    </source>
</reference>
<dbReference type="EMBL" id="SWLG01000003">
    <property type="protein sequence ID" value="TLS38475.1"/>
    <property type="molecule type" value="Genomic_DNA"/>
</dbReference>
<dbReference type="PANTHER" id="PTHR43806:SF11">
    <property type="entry name" value="CEREVISIN-RELATED"/>
    <property type="match status" value="1"/>
</dbReference>
<dbReference type="InterPro" id="IPR023828">
    <property type="entry name" value="Peptidase_S8_Ser-AS"/>
</dbReference>
<evidence type="ECO:0000256" key="3">
    <source>
        <dbReference type="ARBA" id="ARBA00022723"/>
    </source>
</evidence>
<protein>
    <recommendedName>
        <fullName evidence="8">Peptidase S8/S53 domain-containing protein</fullName>
    </recommendedName>
</protein>
<evidence type="ECO:0000259" key="8">
    <source>
        <dbReference type="Pfam" id="PF00082"/>
    </source>
</evidence>
<keyword evidence="3" id="KW-0479">Metal-binding</keyword>
<keyword evidence="2 6" id="KW-0645">Protease</keyword>
<dbReference type="Pfam" id="PF00082">
    <property type="entry name" value="Peptidase_S8"/>
    <property type="match status" value="1"/>
</dbReference>
<dbReference type="SUPFAM" id="SSF52743">
    <property type="entry name" value="Subtilisin-like"/>
    <property type="match status" value="1"/>
</dbReference>
<accession>A0A5R9FFZ6</accession>
<dbReference type="PROSITE" id="PS00137">
    <property type="entry name" value="SUBTILASE_HIS"/>
    <property type="match status" value="1"/>
</dbReference>
<dbReference type="InterPro" id="IPR007253">
    <property type="entry name" value="Cell_wall-bd_2"/>
</dbReference>
<keyword evidence="5 6" id="KW-0720">Serine protease</keyword>
<dbReference type="Proteomes" id="UP000308230">
    <property type="component" value="Unassembled WGS sequence"/>
</dbReference>
<feature type="active site" description="Charge relay system" evidence="6">
    <location>
        <position position="129"/>
    </location>
</feature>
<evidence type="ECO:0000313" key="10">
    <source>
        <dbReference type="Proteomes" id="UP000308230"/>
    </source>
</evidence>
<feature type="active site" description="Charge relay system" evidence="6">
    <location>
        <position position="159"/>
    </location>
</feature>
<dbReference type="InterPro" id="IPR023827">
    <property type="entry name" value="Peptidase_S8_Asp-AS"/>
</dbReference>
<evidence type="ECO:0000256" key="5">
    <source>
        <dbReference type="ARBA" id="ARBA00022825"/>
    </source>
</evidence>
<dbReference type="CDD" id="cd07477">
    <property type="entry name" value="Peptidases_S8_Subtilisin_subset"/>
    <property type="match status" value="1"/>
</dbReference>
<evidence type="ECO:0000256" key="1">
    <source>
        <dbReference type="ARBA" id="ARBA00011073"/>
    </source>
</evidence>
<dbReference type="InterPro" id="IPR034202">
    <property type="entry name" value="Subtilisin_Carlsberg-like"/>
</dbReference>
<evidence type="ECO:0000256" key="7">
    <source>
        <dbReference type="RuleBase" id="RU003355"/>
    </source>
</evidence>
<dbReference type="Gene3D" id="3.40.50.200">
    <property type="entry name" value="Peptidase S8/S53 domain"/>
    <property type="match status" value="1"/>
</dbReference>
<comment type="similarity">
    <text evidence="1 6 7">Belongs to the peptidase S8 family.</text>
</comment>
<name>A0A5R9FFZ6_9BACL</name>
<dbReference type="PROSITE" id="PS00136">
    <property type="entry name" value="SUBTILASE_ASP"/>
    <property type="match status" value="1"/>
</dbReference>
<evidence type="ECO:0000256" key="2">
    <source>
        <dbReference type="ARBA" id="ARBA00022670"/>
    </source>
</evidence>
<dbReference type="GO" id="GO:0006508">
    <property type="term" value="P:proteolysis"/>
    <property type="evidence" value="ECO:0007669"/>
    <property type="project" value="UniProtKB-KW"/>
</dbReference>
<evidence type="ECO:0000313" key="9">
    <source>
        <dbReference type="EMBL" id="TLS38475.1"/>
    </source>
</evidence>
<keyword evidence="4 6" id="KW-0378">Hydrolase</keyword>
<dbReference type="Pfam" id="PF04122">
    <property type="entry name" value="CW_binding_2"/>
    <property type="match status" value="3"/>
</dbReference>
<organism evidence="9 10">
    <name type="scientific">Exobacillus caeni</name>
    <dbReference type="NCBI Taxonomy" id="2574798"/>
    <lineage>
        <taxon>Bacteria</taxon>
        <taxon>Bacillati</taxon>
        <taxon>Bacillota</taxon>
        <taxon>Bacilli</taxon>
        <taxon>Bacillales</taxon>
        <taxon>Guptibacillaceae</taxon>
        <taxon>Exobacillus</taxon>
    </lineage>
</organism>
<dbReference type="InterPro" id="IPR036852">
    <property type="entry name" value="Peptidase_S8/S53_dom_sf"/>
</dbReference>
<dbReference type="PRINTS" id="PR00723">
    <property type="entry name" value="SUBTILISIN"/>
</dbReference>
<dbReference type="Gene3D" id="3.30.70.80">
    <property type="entry name" value="Peptidase S8 propeptide/proteinase inhibitor I9"/>
    <property type="match status" value="1"/>
</dbReference>
<dbReference type="GO" id="GO:0005576">
    <property type="term" value="C:extracellular region"/>
    <property type="evidence" value="ECO:0007669"/>
    <property type="project" value="UniProtKB-SubCell"/>
</dbReference>
<dbReference type="SUPFAM" id="SSF54897">
    <property type="entry name" value="Protease propeptides/inhibitors"/>
    <property type="match status" value="1"/>
</dbReference>
<dbReference type="InterPro" id="IPR050131">
    <property type="entry name" value="Peptidase_S8_subtilisin-like"/>
</dbReference>
<feature type="active site" description="Charge relay system" evidence="6">
    <location>
        <position position="318"/>
    </location>
</feature>
<gene>
    <name evidence="9" type="ORF">FCL54_04880</name>
</gene>
<sequence length="666" mass="71351">MVVIKRFGSILIAFVMVFSLSFSTLGSSAIASDKEDFLVLFKEKTDKDVIQSLDGDIVQEYSESPILKVSIPVNKVDDLKRDSRILSIERDKQVEISGQFLDWGITTTKAQEAWQSNFNGKGIKVAVLDTGIEKHEDLVTAGGASFIEGTGFNQDENGHGTHVAGIIGAKRNTIGGTGAAYGSSIYSVKVMGKDGTGYLSQVLEGIDWSIRNKMDIVNMSFTFEVGSPVLEYYVKEAFNRGILLVGAAGNHGNLNGYDKDKVEFPAKYSSVIAVAATDVENKRLSLSGTGPELEVSAPGVNVESTFLNNSYATYTGTSMAAPYVSANLALYKQAYPLATNQEIRELVQRRAIDLGSKGKDSQYGYGLVQAVSNSNRAVLPKRIAGKDRFEVAVNISKRGWANRADTVILANYLAFADALTSGPMAYKLNAPILLTHSDHITDATLREIERLSPGKVVLVGGTGSISAGIETELKNLGINEVQRLGGNDRFEVSYNIAKQMGETDTAMIANGLKFPDALAIAPYAAYNGNPILLTKTDELPPKTAASLIEKKIQKTIVVGGEGSVSQSVADVLPTVTRIGGKDRYEVAANIIRQLKLPTNRAYIATGSTFGDALTGSVIAAREKAPLILTRSTVLPEPTQKIIAEKSINNISVLGGTGSVSSSLFNY</sequence>
<dbReference type="AlphaFoldDB" id="A0A5R9FFZ6"/>
<dbReference type="InterPro" id="IPR022398">
    <property type="entry name" value="Peptidase_S8_His-AS"/>
</dbReference>
<keyword evidence="10" id="KW-1185">Reference proteome</keyword>
<dbReference type="InterPro" id="IPR000209">
    <property type="entry name" value="Peptidase_S8/S53_dom"/>
</dbReference>
<dbReference type="PROSITE" id="PS00138">
    <property type="entry name" value="SUBTILASE_SER"/>
    <property type="match status" value="1"/>
</dbReference>
<dbReference type="InterPro" id="IPR015500">
    <property type="entry name" value="Peptidase_S8_subtilisin-rel"/>
</dbReference>
<evidence type="ECO:0000256" key="4">
    <source>
        <dbReference type="ARBA" id="ARBA00022801"/>
    </source>
</evidence>
<dbReference type="GO" id="GO:0004252">
    <property type="term" value="F:serine-type endopeptidase activity"/>
    <property type="evidence" value="ECO:0007669"/>
    <property type="project" value="UniProtKB-UniRule"/>
</dbReference>
<dbReference type="RefSeq" id="WP_171016683.1">
    <property type="nucleotide sequence ID" value="NZ_SWLG01000003.1"/>
</dbReference>
<dbReference type="InterPro" id="IPR037045">
    <property type="entry name" value="S8pro/Inhibitor_I9_sf"/>
</dbReference>
<feature type="domain" description="Peptidase S8/S53" evidence="8">
    <location>
        <begin position="120"/>
        <end position="366"/>
    </location>
</feature>
<dbReference type="PROSITE" id="PS51892">
    <property type="entry name" value="SUBTILASE"/>
    <property type="match status" value="1"/>
</dbReference>
<dbReference type="GO" id="GO:0046872">
    <property type="term" value="F:metal ion binding"/>
    <property type="evidence" value="ECO:0007669"/>
    <property type="project" value="UniProtKB-KW"/>
</dbReference>
<evidence type="ECO:0000256" key="6">
    <source>
        <dbReference type="PROSITE-ProRule" id="PRU01240"/>
    </source>
</evidence>
<dbReference type="PANTHER" id="PTHR43806">
    <property type="entry name" value="PEPTIDASE S8"/>
    <property type="match status" value="1"/>
</dbReference>
<comment type="caution">
    <text evidence="9">The sequence shown here is derived from an EMBL/GenBank/DDBJ whole genome shotgun (WGS) entry which is preliminary data.</text>
</comment>
<proteinExistence type="inferred from homology"/>
<dbReference type="Gene3D" id="3.40.50.12090">
    <property type="match status" value="2"/>
</dbReference>